<dbReference type="EMBL" id="JARWBG010000003">
    <property type="protein sequence ID" value="MDH2388052.1"/>
    <property type="molecule type" value="Genomic_DNA"/>
</dbReference>
<dbReference type="RefSeq" id="WP_279926352.1">
    <property type="nucleotide sequence ID" value="NZ_JARWBG010000003.1"/>
</dbReference>
<proteinExistence type="predicted"/>
<accession>A0ABT6HID5</accession>
<dbReference type="Proteomes" id="UP001223144">
    <property type="component" value="Unassembled WGS sequence"/>
</dbReference>
<protein>
    <submittedName>
        <fullName evidence="1">Uncharacterized protein</fullName>
    </submittedName>
</protein>
<reference evidence="1 2" key="1">
    <citation type="submission" date="2023-04" db="EMBL/GenBank/DDBJ databases">
        <title>Streptomyces chengmaiensis sp. nov. isolated from the stem of mangrove plant in Hainan.</title>
        <authorList>
            <person name="Huang X."/>
            <person name="Zhou S."/>
            <person name="Chu X."/>
            <person name="Xie Y."/>
            <person name="Lin Y."/>
        </authorList>
    </citation>
    <scope>NUCLEOTIDE SEQUENCE [LARGE SCALE GENOMIC DNA]</scope>
    <source>
        <strain evidence="1 2">HNM0663</strain>
    </source>
</reference>
<gene>
    <name evidence="1" type="ORF">QCN29_04465</name>
</gene>
<evidence type="ECO:0000313" key="1">
    <source>
        <dbReference type="EMBL" id="MDH2388052.1"/>
    </source>
</evidence>
<sequence>MTAVDRRLVDRRTGAPGRCLYLRALFLDTPLVLVWDPGLARRAAGAMGRLVRRAGAKGGR</sequence>
<organism evidence="1 2">
    <name type="scientific">Streptomyces chengmaiensis</name>
    <dbReference type="NCBI Taxonomy" id="3040919"/>
    <lineage>
        <taxon>Bacteria</taxon>
        <taxon>Bacillati</taxon>
        <taxon>Actinomycetota</taxon>
        <taxon>Actinomycetes</taxon>
        <taxon>Kitasatosporales</taxon>
        <taxon>Streptomycetaceae</taxon>
        <taxon>Streptomyces</taxon>
    </lineage>
</organism>
<comment type="caution">
    <text evidence="1">The sequence shown here is derived from an EMBL/GenBank/DDBJ whole genome shotgun (WGS) entry which is preliminary data.</text>
</comment>
<evidence type="ECO:0000313" key="2">
    <source>
        <dbReference type="Proteomes" id="UP001223144"/>
    </source>
</evidence>
<keyword evidence="2" id="KW-1185">Reference proteome</keyword>
<name>A0ABT6HID5_9ACTN</name>